<evidence type="ECO:0000313" key="6">
    <source>
        <dbReference type="Proteomes" id="UP000298030"/>
    </source>
</evidence>
<dbReference type="InterPro" id="IPR018820">
    <property type="entry name" value="BRE4-related_DUF2421"/>
</dbReference>
<dbReference type="InterPro" id="IPR018823">
    <property type="entry name" value="ArAE_2_N"/>
</dbReference>
<feature type="compositionally biased region" description="Low complexity" evidence="1">
    <location>
        <begin position="396"/>
        <end position="408"/>
    </location>
</feature>
<evidence type="ECO:0008006" key="7">
    <source>
        <dbReference type="Google" id="ProtNLM"/>
    </source>
</evidence>
<accession>A0A4Y7SCQ1</accession>
<name>A0A4Y7SCQ1_COPMI</name>
<dbReference type="PANTHER" id="PTHR37994">
    <property type="entry name" value="ARAE_2_N DOMAIN-CONTAINING PROTEIN-RELATED"/>
    <property type="match status" value="1"/>
</dbReference>
<sequence length="1133" mass="126021">MEKSRRGRATEPRPDVRIRGRPSIVTFDDRRDSDESSTSSVETAKWRRRLGLSERFGWVTSNLNWSSIKPVLRCAVAAWIAAVLFAIPTVGAWMGLASFLILIGSFLSPPSDPFVAVLERELLIVLFVCIAWAWSCLGLKFASMARNHVDFNVTFTDVIDGKYIEAGPSVIAGVFIALGSSFFLFVKARKGPGPYLFASIFGCICLDINLTTAVLFPFPYYLSGQTILIPVGLHSCIAILSSLFIFPQTISSQFVSRLQAFYGPLGPLLSKHATLLQSAPGTTEFEELVLTVHETMGKAEAVLVSCAAAGRLVTSDLTFCRFAPTDFRAFQGFARRITGRLHGMGLYFRLIDPEKDKFYSVPASVATTPGPGTPLTRSRHPSPTPTSGRSRRPSVERSSPVEKGTPGTSTPPLPLSPSGSRSQLPTPLRLSPKPSRTPSAHGAGQRSKDHHSHHPLFHLHLHNSLMNLSLKSHRHRRAERVVGVFESQKYLNLEAKRVDPRDDEWIQMQTELLGKGCVPLLEECSPAFTTIDDWLSGVRRGKFNFFSRGKQAVERAKKVENVVQVKEALSAALKTFREQGRLLVIEPYHPVVEMTDDESHHKEIPPHKHLFHCYVYQYHLIQVASVLIESLDEILRLEAERNRMKLWTPVRHLFGSTSRDVPETLQHMDDDDPDVIPGAHEMQHEHDLGLPRRRDPDALPPRNWIEVAMNLVYHFAESLTSGNSVFAFKAGLVSVALCLPFLIKSSAEFAYSEIMGQLTIARFRGDTTFGLAARIIATFVGGVVGMAMWYVSSGSGKASPFAFAAVCAVCFPFFFMVVLYCPIPPMSRLVMFVTAVLVLGYSYQDTHQIVPGSPGFGWDVAWVIVAAFIASFLPPTMTLRRYQRSILATTCTEVGAIYCSILSFATDKRETSIGEITSTLLATRSKLKRASTLSTNIVYEFSLRGRWPKKRYQQILDMQIACTYSMSHLLSVLEHLEPSWTRAFLRRSRFMDSDFQGDVLAVISMISSSLRTGNPLPQVTPSPLLDRLMMRHHGLDVIHKDSEEDYGLPRLLTLETLQNEQYMMFCVGISTACSLMSRLDRLMMAAKEIVGEQYHIHGVGSGSGGGMFSTGYQGYPLSPSVSYAMNGRQMKEV</sequence>
<organism evidence="5 6">
    <name type="scientific">Coprinellus micaceus</name>
    <name type="common">Glistening ink-cap mushroom</name>
    <name type="synonym">Coprinus micaceus</name>
    <dbReference type="NCBI Taxonomy" id="71717"/>
    <lineage>
        <taxon>Eukaryota</taxon>
        <taxon>Fungi</taxon>
        <taxon>Dikarya</taxon>
        <taxon>Basidiomycota</taxon>
        <taxon>Agaricomycotina</taxon>
        <taxon>Agaricomycetes</taxon>
        <taxon>Agaricomycetidae</taxon>
        <taxon>Agaricales</taxon>
        <taxon>Agaricineae</taxon>
        <taxon>Psathyrellaceae</taxon>
        <taxon>Coprinellus</taxon>
    </lineage>
</organism>
<feature type="transmembrane region" description="Helical" evidence="2">
    <location>
        <begin position="771"/>
        <end position="792"/>
    </location>
</feature>
<feature type="transmembrane region" description="Helical" evidence="2">
    <location>
        <begin position="725"/>
        <end position="743"/>
    </location>
</feature>
<dbReference type="Pfam" id="PF10334">
    <property type="entry name" value="BRE4"/>
    <property type="match status" value="1"/>
</dbReference>
<feature type="compositionally biased region" description="Low complexity" evidence="1">
    <location>
        <begin position="416"/>
        <end position="425"/>
    </location>
</feature>
<comment type="caution">
    <text evidence="5">The sequence shown here is derived from an EMBL/GenBank/DDBJ whole genome shotgun (WGS) entry which is preliminary data.</text>
</comment>
<feature type="transmembrane region" description="Helical" evidence="2">
    <location>
        <begin position="855"/>
        <end position="873"/>
    </location>
</feature>
<evidence type="ECO:0000259" key="4">
    <source>
        <dbReference type="Pfam" id="PF10337"/>
    </source>
</evidence>
<feature type="domain" description="Putative ER transporter 6TM N-terminal" evidence="4">
    <location>
        <begin position="58"/>
        <end position="344"/>
    </location>
</feature>
<dbReference type="PANTHER" id="PTHR37994:SF1">
    <property type="entry name" value="ER TRANSPORTER 6TM N-TERMINAL DOMAIN-CONTAINING PROTEIN"/>
    <property type="match status" value="1"/>
</dbReference>
<reference evidence="5 6" key="1">
    <citation type="journal article" date="2019" name="Nat. Ecol. Evol.">
        <title>Megaphylogeny resolves global patterns of mushroom evolution.</title>
        <authorList>
            <person name="Varga T."/>
            <person name="Krizsan K."/>
            <person name="Foldi C."/>
            <person name="Dima B."/>
            <person name="Sanchez-Garcia M."/>
            <person name="Sanchez-Ramirez S."/>
            <person name="Szollosi G.J."/>
            <person name="Szarkandi J.G."/>
            <person name="Papp V."/>
            <person name="Albert L."/>
            <person name="Andreopoulos W."/>
            <person name="Angelini C."/>
            <person name="Antonin V."/>
            <person name="Barry K.W."/>
            <person name="Bougher N.L."/>
            <person name="Buchanan P."/>
            <person name="Buyck B."/>
            <person name="Bense V."/>
            <person name="Catcheside P."/>
            <person name="Chovatia M."/>
            <person name="Cooper J."/>
            <person name="Damon W."/>
            <person name="Desjardin D."/>
            <person name="Finy P."/>
            <person name="Geml J."/>
            <person name="Haridas S."/>
            <person name="Hughes K."/>
            <person name="Justo A."/>
            <person name="Karasinski D."/>
            <person name="Kautmanova I."/>
            <person name="Kiss B."/>
            <person name="Kocsube S."/>
            <person name="Kotiranta H."/>
            <person name="LaButti K.M."/>
            <person name="Lechner B.E."/>
            <person name="Liimatainen K."/>
            <person name="Lipzen A."/>
            <person name="Lukacs Z."/>
            <person name="Mihaltcheva S."/>
            <person name="Morgado L.N."/>
            <person name="Niskanen T."/>
            <person name="Noordeloos M.E."/>
            <person name="Ohm R.A."/>
            <person name="Ortiz-Santana B."/>
            <person name="Ovrebo C."/>
            <person name="Racz N."/>
            <person name="Riley R."/>
            <person name="Savchenko A."/>
            <person name="Shiryaev A."/>
            <person name="Soop K."/>
            <person name="Spirin V."/>
            <person name="Szebenyi C."/>
            <person name="Tomsovsky M."/>
            <person name="Tulloss R.E."/>
            <person name="Uehling J."/>
            <person name="Grigoriev I.V."/>
            <person name="Vagvolgyi C."/>
            <person name="Papp T."/>
            <person name="Martin F.M."/>
            <person name="Miettinen O."/>
            <person name="Hibbett D.S."/>
            <person name="Nagy L.G."/>
        </authorList>
    </citation>
    <scope>NUCLEOTIDE SEQUENCE [LARGE SCALE GENOMIC DNA]</scope>
    <source>
        <strain evidence="5 6">FP101781</strain>
    </source>
</reference>
<feature type="transmembrane region" description="Helical" evidence="2">
    <location>
        <begin position="122"/>
        <end position="142"/>
    </location>
</feature>
<feature type="transmembrane region" description="Helical" evidence="2">
    <location>
        <begin position="195"/>
        <end position="215"/>
    </location>
</feature>
<feature type="transmembrane region" description="Helical" evidence="2">
    <location>
        <begin position="227"/>
        <end position="246"/>
    </location>
</feature>
<evidence type="ECO:0000256" key="1">
    <source>
        <dbReference type="SAM" id="MobiDB-lite"/>
    </source>
</evidence>
<protein>
    <recommendedName>
        <fullName evidence="7">ER transporter 6TM N-terminal domain-containing protein</fullName>
    </recommendedName>
</protein>
<feature type="region of interest" description="Disordered" evidence="1">
    <location>
        <begin position="1"/>
        <end position="38"/>
    </location>
</feature>
<evidence type="ECO:0000313" key="5">
    <source>
        <dbReference type="EMBL" id="TEB19311.1"/>
    </source>
</evidence>
<keyword evidence="2" id="KW-1133">Transmembrane helix</keyword>
<feature type="transmembrane region" description="Helical" evidence="2">
    <location>
        <begin position="76"/>
        <end position="102"/>
    </location>
</feature>
<evidence type="ECO:0000256" key="2">
    <source>
        <dbReference type="SAM" id="Phobius"/>
    </source>
</evidence>
<feature type="region of interest" description="Disordered" evidence="1">
    <location>
        <begin position="362"/>
        <end position="452"/>
    </location>
</feature>
<feature type="transmembrane region" description="Helical" evidence="2">
    <location>
        <begin position="798"/>
        <end position="819"/>
    </location>
</feature>
<keyword evidence="2" id="KW-0812">Transmembrane</keyword>
<dbReference type="Proteomes" id="UP000298030">
    <property type="component" value="Unassembled WGS sequence"/>
</dbReference>
<evidence type="ECO:0000259" key="3">
    <source>
        <dbReference type="Pfam" id="PF10334"/>
    </source>
</evidence>
<feature type="transmembrane region" description="Helical" evidence="2">
    <location>
        <begin position="826"/>
        <end position="843"/>
    </location>
</feature>
<proteinExistence type="predicted"/>
<feature type="compositionally biased region" description="Basic and acidic residues" evidence="1">
    <location>
        <begin position="1"/>
        <end position="18"/>
    </location>
</feature>
<dbReference type="OrthoDB" id="2274698at2759"/>
<dbReference type="EMBL" id="QPFP01000198">
    <property type="protein sequence ID" value="TEB19311.1"/>
    <property type="molecule type" value="Genomic_DNA"/>
</dbReference>
<feature type="transmembrane region" description="Helical" evidence="2">
    <location>
        <begin position="163"/>
        <end position="183"/>
    </location>
</feature>
<feature type="domain" description="DUF2421" evidence="3">
    <location>
        <begin position="877"/>
        <end position="1094"/>
    </location>
</feature>
<keyword evidence="2" id="KW-0472">Membrane</keyword>
<dbReference type="Pfam" id="PF10337">
    <property type="entry name" value="ArAE_2_N"/>
    <property type="match status" value="1"/>
</dbReference>
<dbReference type="AlphaFoldDB" id="A0A4Y7SCQ1"/>
<keyword evidence="6" id="KW-1185">Reference proteome</keyword>
<gene>
    <name evidence="5" type="ORF">FA13DRAFT_1744564</name>
</gene>
<dbReference type="STRING" id="71717.A0A4Y7SCQ1"/>